<feature type="non-terminal residue" evidence="3">
    <location>
        <position position="1"/>
    </location>
</feature>
<evidence type="ECO:0000313" key="3">
    <source>
        <dbReference type="EMBL" id="RDX60390.1"/>
    </source>
</evidence>
<evidence type="ECO:0000256" key="2">
    <source>
        <dbReference type="ARBA" id="ARBA00022737"/>
    </source>
</evidence>
<dbReference type="Gene3D" id="3.80.10.10">
    <property type="entry name" value="Ribonuclease Inhibitor"/>
    <property type="match status" value="1"/>
</dbReference>
<dbReference type="Proteomes" id="UP000257109">
    <property type="component" value="Unassembled WGS sequence"/>
</dbReference>
<dbReference type="EMBL" id="QJKJ01016901">
    <property type="protein sequence ID" value="RDX60390.1"/>
    <property type="molecule type" value="Genomic_DNA"/>
</dbReference>
<dbReference type="AlphaFoldDB" id="A0A371E2W8"/>
<proteinExistence type="predicted"/>
<keyword evidence="2" id="KW-0677">Repeat</keyword>
<sequence>MHARSNTNVPAYKRVQFTHIVELSMQFSNVEKLWHAVQLRIISIMYLCCGLNELPPSTLLVRNLQAFSFSINYGLVHLPENFSNRITLSESTKHERDAFFTLQEVLPSSGFQTVTNLTFCHCQSLREIPDNISLLPSLQRLGLFYSNIISLPESIKYLPRLKILEVYECEMLKRIPALPQSIQCFIVSNCHSLQTVLSSTTEPSKTPEFTFMLPNCIKLDEHSYDAILQDAIVRIELGAKPLSVVTQICYSFPATSGKIREWFHCHFTQDLVTIEQLPPKLLGFNFYLVVSQVQSCDIGHRASIGYECYWESSRGERIKITSFFVNENVSHSCGSPFEYMADHVFLWYDAQCCKQIMEAIKERKGINDESRIRDLKLTFKSFAQTKDNKDAVIIKGCGFRWMYSSEEGRRKCKSKRSREIHDKAVDGVGDPTLNVRPKRLRKRPAGWEDFVH</sequence>
<dbReference type="PANTHER" id="PTHR45752:SF129">
    <property type="entry name" value="PROTEIN KINASE DOMAIN-CONTAINING PROTEIN"/>
    <property type="match status" value="1"/>
</dbReference>
<accession>A0A371E2W8</accession>
<dbReference type="OrthoDB" id="1436489at2759"/>
<gene>
    <name evidence="3" type="primary">RLM1B</name>
    <name evidence="3" type="ORF">CR513_61469</name>
</gene>
<keyword evidence="4" id="KW-1185">Reference proteome</keyword>
<organism evidence="3 4">
    <name type="scientific">Mucuna pruriens</name>
    <name type="common">Velvet bean</name>
    <name type="synonym">Dolichos pruriens</name>
    <dbReference type="NCBI Taxonomy" id="157652"/>
    <lineage>
        <taxon>Eukaryota</taxon>
        <taxon>Viridiplantae</taxon>
        <taxon>Streptophyta</taxon>
        <taxon>Embryophyta</taxon>
        <taxon>Tracheophyta</taxon>
        <taxon>Spermatophyta</taxon>
        <taxon>Magnoliopsida</taxon>
        <taxon>eudicotyledons</taxon>
        <taxon>Gunneridae</taxon>
        <taxon>Pentapetalae</taxon>
        <taxon>rosids</taxon>
        <taxon>fabids</taxon>
        <taxon>Fabales</taxon>
        <taxon>Fabaceae</taxon>
        <taxon>Papilionoideae</taxon>
        <taxon>50 kb inversion clade</taxon>
        <taxon>NPAAA clade</taxon>
        <taxon>indigoferoid/millettioid clade</taxon>
        <taxon>Phaseoleae</taxon>
        <taxon>Mucuna</taxon>
    </lineage>
</organism>
<name>A0A371E2W8_MUCPR</name>
<evidence type="ECO:0000256" key="1">
    <source>
        <dbReference type="ARBA" id="ARBA00022614"/>
    </source>
</evidence>
<evidence type="ECO:0000313" key="4">
    <source>
        <dbReference type="Proteomes" id="UP000257109"/>
    </source>
</evidence>
<reference evidence="3" key="1">
    <citation type="submission" date="2018-05" db="EMBL/GenBank/DDBJ databases">
        <title>Draft genome of Mucuna pruriens seed.</title>
        <authorList>
            <person name="Nnadi N.E."/>
            <person name="Vos R."/>
            <person name="Hasami M.H."/>
            <person name="Devisetty U.K."/>
            <person name="Aguiy J.C."/>
        </authorList>
    </citation>
    <scope>NUCLEOTIDE SEQUENCE [LARGE SCALE GENOMIC DNA]</scope>
    <source>
        <strain evidence="3">JCA_2017</strain>
    </source>
</reference>
<keyword evidence="1" id="KW-0433">Leucine-rich repeat</keyword>
<dbReference type="InterPro" id="IPR050715">
    <property type="entry name" value="LRR-SigEffector_domain"/>
</dbReference>
<dbReference type="InterPro" id="IPR032675">
    <property type="entry name" value="LRR_dom_sf"/>
</dbReference>
<dbReference type="SUPFAM" id="SSF52047">
    <property type="entry name" value="RNI-like"/>
    <property type="match status" value="1"/>
</dbReference>
<comment type="caution">
    <text evidence="3">The sequence shown here is derived from an EMBL/GenBank/DDBJ whole genome shotgun (WGS) entry which is preliminary data.</text>
</comment>
<dbReference type="Pfam" id="PF07725">
    <property type="entry name" value="LRR_3"/>
    <property type="match status" value="1"/>
</dbReference>
<protein>
    <submittedName>
        <fullName evidence="3">Disease resistance protein RML1B</fullName>
    </submittedName>
</protein>
<dbReference type="PANTHER" id="PTHR45752">
    <property type="entry name" value="LEUCINE-RICH REPEAT-CONTAINING"/>
    <property type="match status" value="1"/>
</dbReference>
<dbReference type="InterPro" id="IPR011713">
    <property type="entry name" value="Leu-rich_rpt_3"/>
</dbReference>